<evidence type="ECO:0000256" key="8">
    <source>
        <dbReference type="SAM" id="Phobius"/>
    </source>
</evidence>
<name>A0A495X1Z7_9PSEU</name>
<evidence type="ECO:0000256" key="7">
    <source>
        <dbReference type="PIRNR" id="PIRNR002744"/>
    </source>
</evidence>
<dbReference type="PANTHER" id="PTHR31806">
    <property type="entry name" value="PURINE-CYTOSINE PERMEASE FCY2-RELATED"/>
    <property type="match status" value="1"/>
</dbReference>
<dbReference type="RefSeq" id="WP_121218655.1">
    <property type="nucleotide sequence ID" value="NZ_JBIUBA010000013.1"/>
</dbReference>
<feature type="transmembrane region" description="Helical" evidence="8">
    <location>
        <begin position="382"/>
        <end position="407"/>
    </location>
</feature>
<feature type="transmembrane region" description="Helical" evidence="8">
    <location>
        <begin position="163"/>
        <end position="182"/>
    </location>
</feature>
<dbReference type="PIRSF" id="PIRSF002744">
    <property type="entry name" value="Pur-cyt_permease"/>
    <property type="match status" value="1"/>
</dbReference>
<dbReference type="InterPro" id="IPR026030">
    <property type="entry name" value="Pur-cyt_permease_Fcy2/21/22"/>
</dbReference>
<evidence type="ECO:0000256" key="5">
    <source>
        <dbReference type="ARBA" id="ARBA00022989"/>
    </source>
</evidence>
<feature type="transmembrane region" description="Helical" evidence="8">
    <location>
        <begin position="23"/>
        <end position="42"/>
    </location>
</feature>
<sequence length="471" mass="49829">MSASQTGHELVDPAERTTRPHEFLWIWHSAQFSFGVVVLGSVPVSFGLGWWGSVTSALVGLLIGTLVFAPLARFGMRTGATDAVSSAAHFGVRGRLVTTLITLCVAIGFFAIAVWTGATAVVAALQRLVGWGDLVVVVPPVALAVVLVAIFGYRALLTTYKTVTVIGGLVLAGLVVALSPGFDAGISGEPILGDFWRTWLLGVSFGVTVPITYATLQGDYSRHLRPGTTDRQAVWWNGVGMFLSNAIALLIGIMASTMITDHSVPWVIGLTDTVPSWFTAFVIVFGFFGTLPQGALCVYAAGVTANSLFRRASRVTCTAVVAVIGVLVLYLGAVVYDAIDSISTFILFLLLLIAPWSAIMLVGFARSGGRYVPEELLGRGRYWFAGGFDPRAFAAFLPAVALGFAFANNSVYVGPLADLAGGVDLSCVVPFAFAGGVYWLLWKAAPERLGGTPPAERFPEAELSIGNRRGS</sequence>
<protein>
    <submittedName>
        <fullName evidence="9">Purine-cytosine permease-like protein</fullName>
    </submittedName>
</protein>
<comment type="subcellular location">
    <subcellularLocation>
        <location evidence="1">Membrane</location>
        <topology evidence="1">Multi-pass membrane protein</topology>
    </subcellularLocation>
</comment>
<dbReference type="EMBL" id="RBXR01000001">
    <property type="protein sequence ID" value="RKT67980.1"/>
    <property type="molecule type" value="Genomic_DNA"/>
</dbReference>
<feature type="transmembrane region" description="Helical" evidence="8">
    <location>
        <begin position="100"/>
        <end position="125"/>
    </location>
</feature>
<dbReference type="AlphaFoldDB" id="A0A495X1Z7"/>
<dbReference type="Pfam" id="PF02133">
    <property type="entry name" value="Transp_cyt_pur"/>
    <property type="match status" value="1"/>
</dbReference>
<evidence type="ECO:0000256" key="6">
    <source>
        <dbReference type="ARBA" id="ARBA00023136"/>
    </source>
</evidence>
<feature type="transmembrane region" description="Helical" evidence="8">
    <location>
        <begin position="342"/>
        <end position="362"/>
    </location>
</feature>
<feature type="transmembrane region" description="Helical" evidence="8">
    <location>
        <begin position="48"/>
        <end position="69"/>
    </location>
</feature>
<evidence type="ECO:0000256" key="1">
    <source>
        <dbReference type="ARBA" id="ARBA00004141"/>
    </source>
</evidence>
<comment type="caution">
    <text evidence="9">The sequence shown here is derived from an EMBL/GenBank/DDBJ whole genome shotgun (WGS) entry which is preliminary data.</text>
</comment>
<feature type="transmembrane region" description="Helical" evidence="8">
    <location>
        <begin position="137"/>
        <end position="156"/>
    </location>
</feature>
<feature type="transmembrane region" description="Helical" evidence="8">
    <location>
        <begin position="194"/>
        <end position="213"/>
    </location>
</feature>
<feature type="transmembrane region" description="Helical" evidence="8">
    <location>
        <begin position="277"/>
        <end position="303"/>
    </location>
</feature>
<keyword evidence="10" id="KW-1185">Reference proteome</keyword>
<evidence type="ECO:0000256" key="3">
    <source>
        <dbReference type="ARBA" id="ARBA00022448"/>
    </source>
</evidence>
<comment type="similarity">
    <text evidence="2 7">Belongs to the purine-cytosine permease (2.A.39) family.</text>
</comment>
<evidence type="ECO:0000313" key="10">
    <source>
        <dbReference type="Proteomes" id="UP000272729"/>
    </source>
</evidence>
<reference evidence="9 10" key="1">
    <citation type="submission" date="2018-10" db="EMBL/GenBank/DDBJ databases">
        <title>Sequencing the genomes of 1000 actinobacteria strains.</title>
        <authorList>
            <person name="Klenk H.-P."/>
        </authorList>
    </citation>
    <scope>NUCLEOTIDE SEQUENCE [LARGE SCALE GENOMIC DNA]</scope>
    <source>
        <strain evidence="9 10">DSM 43911</strain>
    </source>
</reference>
<dbReference type="Gene3D" id="1.10.4160.10">
    <property type="entry name" value="Hydantoin permease"/>
    <property type="match status" value="1"/>
</dbReference>
<keyword evidence="3 7" id="KW-0813">Transport</keyword>
<proteinExistence type="inferred from homology"/>
<keyword evidence="4 8" id="KW-0812">Transmembrane</keyword>
<feature type="transmembrane region" description="Helical" evidence="8">
    <location>
        <begin position="234"/>
        <end position="257"/>
    </location>
</feature>
<feature type="transmembrane region" description="Helical" evidence="8">
    <location>
        <begin position="419"/>
        <end position="441"/>
    </location>
</feature>
<keyword evidence="6 7" id="KW-0472">Membrane</keyword>
<dbReference type="InterPro" id="IPR001248">
    <property type="entry name" value="Pur-cyt_permease"/>
</dbReference>
<evidence type="ECO:0000313" key="9">
    <source>
        <dbReference type="EMBL" id="RKT67980.1"/>
    </source>
</evidence>
<accession>A0A495X1Z7</accession>
<feature type="transmembrane region" description="Helical" evidence="8">
    <location>
        <begin position="315"/>
        <end position="336"/>
    </location>
</feature>
<dbReference type="OrthoDB" id="9809167at2"/>
<dbReference type="GO" id="GO:0022857">
    <property type="term" value="F:transmembrane transporter activity"/>
    <property type="evidence" value="ECO:0007669"/>
    <property type="project" value="InterPro"/>
</dbReference>
<organism evidence="9 10">
    <name type="scientific">Saccharothrix variisporea</name>
    <dbReference type="NCBI Taxonomy" id="543527"/>
    <lineage>
        <taxon>Bacteria</taxon>
        <taxon>Bacillati</taxon>
        <taxon>Actinomycetota</taxon>
        <taxon>Actinomycetes</taxon>
        <taxon>Pseudonocardiales</taxon>
        <taxon>Pseudonocardiaceae</taxon>
        <taxon>Saccharothrix</taxon>
    </lineage>
</organism>
<evidence type="ECO:0000256" key="4">
    <source>
        <dbReference type="ARBA" id="ARBA00022692"/>
    </source>
</evidence>
<evidence type="ECO:0000256" key="2">
    <source>
        <dbReference type="ARBA" id="ARBA00008974"/>
    </source>
</evidence>
<dbReference type="PANTHER" id="PTHR31806:SF1">
    <property type="entry name" value="PURINE-CYTOSINE PERMEASE FCY2-RELATED"/>
    <property type="match status" value="1"/>
</dbReference>
<gene>
    <name evidence="9" type="ORF">DFJ66_1159</name>
</gene>
<keyword evidence="5 8" id="KW-1133">Transmembrane helix</keyword>
<dbReference type="Proteomes" id="UP000272729">
    <property type="component" value="Unassembled WGS sequence"/>
</dbReference>
<dbReference type="GO" id="GO:0005886">
    <property type="term" value="C:plasma membrane"/>
    <property type="evidence" value="ECO:0007669"/>
    <property type="project" value="TreeGrafter"/>
</dbReference>